<reference evidence="3" key="1">
    <citation type="submission" date="2015-12" db="EMBL/GenBank/DDBJ databases">
        <title>FDA dAtabase for Regulatory Grade micrObial Sequences (FDA-ARGOS): Supporting development and validation of Infectious Disease Dx tests.</title>
        <authorList>
            <person name="Case J."/>
            <person name="Tallon L."/>
            <person name="Sadzewicz L."/>
            <person name="Sengamalay N."/>
            <person name="Ott S."/>
            <person name="Godinez A."/>
            <person name="Nagaraj S."/>
            <person name="Nadendla S."/>
            <person name="Sichtig H."/>
        </authorList>
    </citation>
    <scope>NUCLEOTIDE SEQUENCE [LARGE SCALE GENOMIC DNA]</scope>
    <source>
        <strain evidence="3">FDAARGOS_147</strain>
    </source>
</reference>
<name>A0A0X8NVP5_ALCXX</name>
<dbReference type="InterPro" id="IPR032466">
    <property type="entry name" value="Metal_Hydrolase"/>
</dbReference>
<dbReference type="AlphaFoldDB" id="A0A0X8NVP5"/>
<evidence type="ECO:0000313" key="2">
    <source>
        <dbReference type="EMBL" id="AMG35217.2"/>
    </source>
</evidence>
<dbReference type="EMBL" id="CP014060">
    <property type="protein sequence ID" value="AMG35217.2"/>
    <property type="molecule type" value="Genomic_DNA"/>
</dbReference>
<sequence length="280" mass="30998">MEVNPIDRMRCMTSPLNLPAGAADCHAHVLRTDLPLVAGRHSAPLRHAEVDEYLRVLDAHGIRYGVLTAPSFYGNDNRLLLRSLQAAGGRLRGTAIVEPEIGDADLDGLYAHGVRGVRLNWLRRQPLPDSGSRAYRALYPRLRERGMHVEVYVEGEHLAAVLPPILASGVRLVLDHFGGLTPGFSTLGLLREALAQGQTWIKLSAPYRLAGQDAAALTALLLREAGAQRLLWGTDWPWVSNESEVDYARCLGWLGEWLPDPGPRDIILRDTPRLLFDFED</sequence>
<dbReference type="InterPro" id="IPR006680">
    <property type="entry name" value="Amidohydro-rel"/>
</dbReference>
<feature type="domain" description="Amidohydrolase-related" evidence="1">
    <location>
        <begin position="24"/>
        <end position="278"/>
    </location>
</feature>
<dbReference type="PANTHER" id="PTHR35563:SF2">
    <property type="entry name" value="BARREL METAL-DEPENDENT HYDROLASE, PUTATIVE (AFU_ORTHOLOGUE AFUA_1G16240)-RELATED"/>
    <property type="match status" value="1"/>
</dbReference>
<gene>
    <name evidence="2" type="ORF">AL504_03675</name>
</gene>
<evidence type="ECO:0000313" key="3">
    <source>
        <dbReference type="Proteomes" id="UP000060602"/>
    </source>
</evidence>
<dbReference type="SUPFAM" id="SSF51556">
    <property type="entry name" value="Metallo-dependent hydrolases"/>
    <property type="match status" value="1"/>
</dbReference>
<organism evidence="2 3">
    <name type="scientific">Alcaligenes xylosoxydans xylosoxydans</name>
    <name type="common">Achromobacter xylosoxidans</name>
    <dbReference type="NCBI Taxonomy" id="85698"/>
    <lineage>
        <taxon>Bacteria</taxon>
        <taxon>Pseudomonadati</taxon>
        <taxon>Pseudomonadota</taxon>
        <taxon>Betaproteobacteria</taxon>
        <taxon>Burkholderiales</taxon>
        <taxon>Alcaligenaceae</taxon>
        <taxon>Achromobacter</taxon>
    </lineage>
</organism>
<dbReference type="Proteomes" id="UP000060602">
    <property type="component" value="Chromosome"/>
</dbReference>
<dbReference type="InterPro" id="IPR052358">
    <property type="entry name" value="Aro_Compnd_Degr_Hydrolases"/>
</dbReference>
<protein>
    <recommendedName>
        <fullName evidence="1">Amidohydrolase-related domain-containing protein</fullName>
    </recommendedName>
</protein>
<dbReference type="Pfam" id="PF04909">
    <property type="entry name" value="Amidohydro_2"/>
    <property type="match status" value="1"/>
</dbReference>
<dbReference type="Gene3D" id="3.20.20.140">
    <property type="entry name" value="Metal-dependent hydrolases"/>
    <property type="match status" value="1"/>
</dbReference>
<accession>A0A0X8NVP5</accession>
<evidence type="ECO:0000259" key="1">
    <source>
        <dbReference type="Pfam" id="PF04909"/>
    </source>
</evidence>
<dbReference type="PANTHER" id="PTHR35563">
    <property type="entry name" value="BARREL METAL-DEPENDENT HYDROLASE, PUTATIVE (AFU_ORTHOLOGUE AFUA_1G16240)-RELATED"/>
    <property type="match status" value="1"/>
</dbReference>
<proteinExistence type="predicted"/>
<dbReference type="GO" id="GO:0016787">
    <property type="term" value="F:hydrolase activity"/>
    <property type="evidence" value="ECO:0007669"/>
    <property type="project" value="InterPro"/>
</dbReference>